<dbReference type="EMBL" id="JACTNF010000066">
    <property type="protein sequence ID" value="MBO1077319.1"/>
    <property type="molecule type" value="Genomic_DNA"/>
</dbReference>
<name>A0ABS3KIN5_9PROT</name>
<reference evidence="2 3" key="1">
    <citation type="submission" date="2020-09" db="EMBL/GenBank/DDBJ databases">
        <title>Roseomonas.</title>
        <authorList>
            <person name="Zhu W."/>
        </authorList>
    </citation>
    <scope>NUCLEOTIDE SEQUENCE [LARGE SCALE GENOMIC DNA]</scope>
    <source>
        <strain evidence="2 3">1311</strain>
    </source>
</reference>
<dbReference type="Proteomes" id="UP001518990">
    <property type="component" value="Unassembled WGS sequence"/>
</dbReference>
<proteinExistence type="predicted"/>
<gene>
    <name evidence="2" type="ORF">IAI60_22285</name>
</gene>
<dbReference type="RefSeq" id="WP_208776104.1">
    <property type="nucleotide sequence ID" value="NZ_CP061092.1"/>
</dbReference>
<evidence type="ECO:0000313" key="2">
    <source>
        <dbReference type="EMBL" id="MBO1077319.1"/>
    </source>
</evidence>
<organism evidence="2 3">
    <name type="scientific">Roseomonas marmotae</name>
    <dbReference type="NCBI Taxonomy" id="2768161"/>
    <lineage>
        <taxon>Bacteria</taxon>
        <taxon>Pseudomonadati</taxon>
        <taxon>Pseudomonadota</taxon>
        <taxon>Alphaproteobacteria</taxon>
        <taxon>Acetobacterales</taxon>
        <taxon>Roseomonadaceae</taxon>
        <taxon>Roseomonas</taxon>
    </lineage>
</organism>
<accession>A0ABS3KIN5</accession>
<protein>
    <submittedName>
        <fullName evidence="2">HlyD family efflux transporter periplasmic adaptor subunit</fullName>
    </submittedName>
</protein>
<sequence length="595" mass="65916">MNGIEASDVLRVAVVSGLIGFGVFCASYSLAVWFRRNRSRPNKLTRFSFFALTLGIFGAVGNWAYNEFSQRNGIVGGQDLFVIHAKRNVAVERLVTEGQVKKGDSIAVFLPPSLDEQLAVIDSHIKQAYSKIEYFNLRTLPVDALLLQKQAQIRQQIQQVQMMTLDIQKSRRETERAYLDATTQHAEKRSQNDLQIAAEKQALAASTQQTSIAQTALNRALDLRNRGGIGTVVAVEEKASNHLTQSLALNRAQANLASLADYRRVLDESYGRTLGSLSDQMAKLDGDLTAKQQAAAELAEQVVANEEAVSKDRQRAANETAREREAAMHEHEALRAERASMLAVTQVKAPFSGEVVYRHPAPGFAPENTPVLALSAGSGFIARIWVPTEEIDSIKAAGKVQLALEQPILNKFFQGEFRRFEEAPYEKNRVIAVFDVKLPLEAITLLAGAGNPVQAKLLWRPDLMASYPFRGSLVLAIAGCVGMFGSGLRRRATDEFPLAAQLEEALLEDRLHEAAFRFHALLRQGRLDDDPDLVRTVIRLAERIGEPALSALREEIVFDEEFENALREWSRRSYDPALIALLDQVRNSSVLTAIS</sequence>
<comment type="caution">
    <text evidence="2">The sequence shown here is derived from an EMBL/GenBank/DDBJ whole genome shotgun (WGS) entry which is preliminary data.</text>
</comment>
<evidence type="ECO:0000313" key="3">
    <source>
        <dbReference type="Proteomes" id="UP001518990"/>
    </source>
</evidence>
<feature type="transmembrane region" description="Helical" evidence="1">
    <location>
        <begin position="46"/>
        <end position="65"/>
    </location>
</feature>
<keyword evidence="3" id="KW-1185">Reference proteome</keyword>
<keyword evidence="1" id="KW-0812">Transmembrane</keyword>
<keyword evidence="1" id="KW-1133">Transmembrane helix</keyword>
<evidence type="ECO:0000256" key="1">
    <source>
        <dbReference type="SAM" id="Phobius"/>
    </source>
</evidence>
<feature type="transmembrane region" description="Helical" evidence="1">
    <location>
        <begin position="12"/>
        <end position="34"/>
    </location>
</feature>
<keyword evidence="1" id="KW-0472">Membrane</keyword>